<dbReference type="eggNOG" id="KOG0226">
    <property type="taxonomic scope" value="Eukaryota"/>
</dbReference>
<dbReference type="PROSITE" id="PS50102">
    <property type="entry name" value="RRM"/>
    <property type="match status" value="1"/>
</dbReference>
<keyword evidence="6" id="KW-1185">Reference proteome</keyword>
<evidence type="ECO:0000256" key="2">
    <source>
        <dbReference type="PROSITE-ProRule" id="PRU00176"/>
    </source>
</evidence>
<dbReference type="GO" id="GO:0003729">
    <property type="term" value="F:mRNA binding"/>
    <property type="evidence" value="ECO:0007669"/>
    <property type="project" value="InterPro"/>
</dbReference>
<dbReference type="InterPro" id="IPR034215">
    <property type="entry name" value="RBM42_RRM"/>
</dbReference>
<gene>
    <name evidence="5" type="ORF">THAOC_13271</name>
</gene>
<evidence type="ECO:0000259" key="4">
    <source>
        <dbReference type="PROSITE" id="PS50102"/>
    </source>
</evidence>
<protein>
    <recommendedName>
        <fullName evidence="4">RRM domain-containing protein</fullName>
    </recommendedName>
</protein>
<dbReference type="Gene3D" id="3.30.70.330">
    <property type="match status" value="1"/>
</dbReference>
<comment type="caution">
    <text evidence="5">The sequence shown here is derived from an EMBL/GenBank/DDBJ whole genome shotgun (WGS) entry which is preliminary data.</text>
</comment>
<dbReference type="SMART" id="SM00360">
    <property type="entry name" value="RRM"/>
    <property type="match status" value="1"/>
</dbReference>
<proteinExistence type="predicted"/>
<dbReference type="PANTHER" id="PTHR47640">
    <property type="entry name" value="TRNA SELENOCYSTEINE 1-ASSOCIATED PROTEIN 1-RELATED-RELATED"/>
    <property type="match status" value="1"/>
</dbReference>
<dbReference type="Pfam" id="PF00076">
    <property type="entry name" value="RRM_1"/>
    <property type="match status" value="1"/>
</dbReference>
<feature type="compositionally biased region" description="Basic and acidic residues" evidence="3">
    <location>
        <begin position="22"/>
        <end position="38"/>
    </location>
</feature>
<feature type="region of interest" description="Disordered" evidence="3">
    <location>
        <begin position="114"/>
        <end position="172"/>
    </location>
</feature>
<accession>K0SKI4</accession>
<evidence type="ECO:0000256" key="3">
    <source>
        <dbReference type="SAM" id="MobiDB-lite"/>
    </source>
</evidence>
<feature type="domain" description="RRM" evidence="4">
    <location>
        <begin position="180"/>
        <end position="258"/>
    </location>
</feature>
<dbReference type="EMBL" id="AGNL01015433">
    <property type="protein sequence ID" value="EJK65830.1"/>
    <property type="molecule type" value="Genomic_DNA"/>
</dbReference>
<dbReference type="InterPro" id="IPR000504">
    <property type="entry name" value="RRM_dom"/>
</dbReference>
<evidence type="ECO:0000313" key="6">
    <source>
        <dbReference type="Proteomes" id="UP000266841"/>
    </source>
</evidence>
<feature type="region of interest" description="Disordered" evidence="3">
    <location>
        <begin position="1"/>
        <end position="99"/>
    </location>
</feature>
<dbReference type="InterPro" id="IPR050825">
    <property type="entry name" value="RBM42_RBP45_47-like"/>
</dbReference>
<dbReference type="SUPFAM" id="SSF54928">
    <property type="entry name" value="RNA-binding domain, RBD"/>
    <property type="match status" value="1"/>
</dbReference>
<sequence length="281" mass="30956">MQDNIQQRHSTGSNARSQSQKIRRETLQKRRKDAEREGGSGNLLDMDDLDAFFDDVDQHEKAAKEEPQEATDEADAGETKSAQPPPAKRIKVSAASSAPVMNIVAPSVPTVTIAKAPPPPTSNVPVPAAGGEGGEGGEQQPPLPPPLPPNAQPSGKTQVRSAAGETWTDPTLAQWPENDFRLFVGNLAKDLKQHHLEEAFGKYPSFAMARVMFNKNDGKSRGYGFVSVMDPKDCAKAIREMNQSWLGSRPIKVSLSEWKDRQWKEVKKKGKAEKRKNKRHF</sequence>
<keyword evidence="1 2" id="KW-0694">RNA-binding</keyword>
<dbReference type="AlphaFoldDB" id="K0SKI4"/>
<evidence type="ECO:0000313" key="5">
    <source>
        <dbReference type="EMBL" id="EJK65830.1"/>
    </source>
</evidence>
<dbReference type="PANTHER" id="PTHR47640:SF11">
    <property type="entry name" value="RNA-BINDING PROTEIN 42"/>
    <property type="match status" value="1"/>
</dbReference>
<feature type="compositionally biased region" description="Basic and acidic residues" evidence="3">
    <location>
        <begin position="56"/>
        <end position="67"/>
    </location>
</feature>
<organism evidence="5 6">
    <name type="scientific">Thalassiosira oceanica</name>
    <name type="common">Marine diatom</name>
    <dbReference type="NCBI Taxonomy" id="159749"/>
    <lineage>
        <taxon>Eukaryota</taxon>
        <taxon>Sar</taxon>
        <taxon>Stramenopiles</taxon>
        <taxon>Ochrophyta</taxon>
        <taxon>Bacillariophyta</taxon>
        <taxon>Coscinodiscophyceae</taxon>
        <taxon>Thalassiosirophycidae</taxon>
        <taxon>Thalassiosirales</taxon>
        <taxon>Thalassiosiraceae</taxon>
        <taxon>Thalassiosira</taxon>
    </lineage>
</organism>
<feature type="compositionally biased region" description="Pro residues" evidence="3">
    <location>
        <begin position="141"/>
        <end position="151"/>
    </location>
</feature>
<name>K0SKI4_THAOC</name>
<dbReference type="OrthoDB" id="1749473at2759"/>
<dbReference type="CDD" id="cd12383">
    <property type="entry name" value="RRM_RBM42"/>
    <property type="match status" value="1"/>
</dbReference>
<dbReference type="OMA" id="AQWPEND"/>
<feature type="compositionally biased region" description="Polar residues" evidence="3">
    <location>
        <begin position="1"/>
        <end position="20"/>
    </location>
</feature>
<dbReference type="InterPro" id="IPR035979">
    <property type="entry name" value="RBD_domain_sf"/>
</dbReference>
<reference evidence="5 6" key="1">
    <citation type="journal article" date="2012" name="Genome Biol.">
        <title>Genome and low-iron response of an oceanic diatom adapted to chronic iron limitation.</title>
        <authorList>
            <person name="Lommer M."/>
            <person name="Specht M."/>
            <person name="Roy A.S."/>
            <person name="Kraemer L."/>
            <person name="Andreson R."/>
            <person name="Gutowska M.A."/>
            <person name="Wolf J."/>
            <person name="Bergner S.V."/>
            <person name="Schilhabel M.B."/>
            <person name="Klostermeier U.C."/>
            <person name="Beiko R.G."/>
            <person name="Rosenstiel P."/>
            <person name="Hippler M."/>
            <person name="Laroche J."/>
        </authorList>
    </citation>
    <scope>NUCLEOTIDE SEQUENCE [LARGE SCALE GENOMIC DNA]</scope>
    <source>
        <strain evidence="5 6">CCMP1005</strain>
    </source>
</reference>
<evidence type="ECO:0000256" key="1">
    <source>
        <dbReference type="ARBA" id="ARBA00022884"/>
    </source>
</evidence>
<dbReference type="Proteomes" id="UP000266841">
    <property type="component" value="Unassembled WGS sequence"/>
</dbReference>
<dbReference type="InterPro" id="IPR012677">
    <property type="entry name" value="Nucleotide-bd_a/b_plait_sf"/>
</dbReference>
<feature type="compositionally biased region" description="Acidic residues" evidence="3">
    <location>
        <begin position="45"/>
        <end position="55"/>
    </location>
</feature>